<dbReference type="Proteomes" id="UP000007590">
    <property type="component" value="Chromosome"/>
</dbReference>
<dbReference type="RefSeq" id="WP_014680295.1">
    <property type="nucleotide sequence ID" value="NC_017770.1"/>
</dbReference>
<name>H8KW47_SOLCM</name>
<dbReference type="Pfam" id="PF10604">
    <property type="entry name" value="Polyketide_cyc2"/>
    <property type="match status" value="1"/>
</dbReference>
<dbReference type="HOGENOM" id="CLU_104147_0_0_10"/>
<dbReference type="SUPFAM" id="SSF55961">
    <property type="entry name" value="Bet v1-like"/>
    <property type="match status" value="1"/>
</dbReference>
<organism evidence="1 2">
    <name type="scientific">Solitalea canadensis (strain ATCC 29591 / DSM 3403 / JCM 21819 / LMG 8368 / NBRC 15130 / NCIMB 12057 / USAM 9D)</name>
    <name type="common">Flexibacter canadensis</name>
    <dbReference type="NCBI Taxonomy" id="929556"/>
    <lineage>
        <taxon>Bacteria</taxon>
        <taxon>Pseudomonadati</taxon>
        <taxon>Bacteroidota</taxon>
        <taxon>Sphingobacteriia</taxon>
        <taxon>Sphingobacteriales</taxon>
        <taxon>Sphingobacteriaceae</taxon>
        <taxon>Solitalea</taxon>
    </lineage>
</organism>
<evidence type="ECO:0000313" key="2">
    <source>
        <dbReference type="Proteomes" id="UP000007590"/>
    </source>
</evidence>
<evidence type="ECO:0000313" key="1">
    <source>
        <dbReference type="EMBL" id="AFD07068.1"/>
    </source>
</evidence>
<dbReference type="CDD" id="cd07818">
    <property type="entry name" value="SRPBCC_1"/>
    <property type="match status" value="1"/>
</dbReference>
<dbReference type="Gene3D" id="3.30.530.20">
    <property type="match status" value="1"/>
</dbReference>
<accession>H8KW47</accession>
<proteinExistence type="predicted"/>
<dbReference type="AlphaFoldDB" id="H8KW47"/>
<dbReference type="eggNOG" id="COG3832">
    <property type="taxonomic scope" value="Bacteria"/>
</dbReference>
<dbReference type="EMBL" id="CP003349">
    <property type="protein sequence ID" value="AFD07068.1"/>
    <property type="molecule type" value="Genomic_DNA"/>
</dbReference>
<reference evidence="1" key="1">
    <citation type="submission" date="2012-02" db="EMBL/GenBank/DDBJ databases">
        <title>The complete genome of Solitalea canadensis DSM 3403.</title>
        <authorList>
            <consortium name="US DOE Joint Genome Institute (JGI-PGF)"/>
            <person name="Lucas S."/>
            <person name="Copeland A."/>
            <person name="Lapidus A."/>
            <person name="Glavina del Rio T."/>
            <person name="Dalin E."/>
            <person name="Tice H."/>
            <person name="Bruce D."/>
            <person name="Goodwin L."/>
            <person name="Pitluck S."/>
            <person name="Peters L."/>
            <person name="Ovchinnikova G."/>
            <person name="Lu M."/>
            <person name="Kyrpides N."/>
            <person name="Mavromatis K."/>
            <person name="Ivanova N."/>
            <person name="Brettin T."/>
            <person name="Detter J.C."/>
            <person name="Han C."/>
            <person name="Larimer F."/>
            <person name="Land M."/>
            <person name="Hauser L."/>
            <person name="Markowitz V."/>
            <person name="Cheng J.-F."/>
            <person name="Hugenholtz P."/>
            <person name="Woyke T."/>
            <person name="Wu D."/>
            <person name="Spring S."/>
            <person name="Schroeder M."/>
            <person name="Kopitz M."/>
            <person name="Brambilla E."/>
            <person name="Klenk H.-P."/>
            <person name="Eisen J.A."/>
        </authorList>
    </citation>
    <scope>NUCLEOTIDE SEQUENCE</scope>
    <source>
        <strain evidence="1">DSM 3403</strain>
    </source>
</reference>
<dbReference type="OrthoDB" id="9807923at2"/>
<protein>
    <recommendedName>
        <fullName evidence="3">Polyketide cyclase / dehydrase and lipid transport</fullName>
    </recommendedName>
</protein>
<sequence length="171" mass="19338">MIKKILVSLVSLVILLLIVSFFLPSKYEVSRSTVINAPVEKVFAEFNDFNSWAQWNTFDDMYTDIKYNTSNPSFGAGAKQSWTSKKGNGAMEITESIPNQEIKMTLRFEGFDEPMLGNFQFEQAGNGTKVTWTDKGSMGNNPIYKYMGLMMNSMIGGNMEKSFENVKKICE</sequence>
<evidence type="ECO:0008006" key="3">
    <source>
        <dbReference type="Google" id="ProtNLM"/>
    </source>
</evidence>
<dbReference type="KEGG" id="scn:Solca_2013"/>
<dbReference type="STRING" id="929556.Solca_2013"/>
<gene>
    <name evidence="1" type="ordered locus">Solca_2013</name>
</gene>
<keyword evidence="2" id="KW-1185">Reference proteome</keyword>
<dbReference type="InterPro" id="IPR019587">
    <property type="entry name" value="Polyketide_cyclase/dehydratase"/>
</dbReference>
<dbReference type="InterPro" id="IPR023393">
    <property type="entry name" value="START-like_dom_sf"/>
</dbReference>